<dbReference type="InterPro" id="IPR053243">
    <property type="entry name" value="SJ_maturation_regulator"/>
</dbReference>
<dbReference type="Proteomes" id="UP000027075">
    <property type="component" value="Plasmid HMPLAS1"/>
</dbReference>
<evidence type="ECO:0000256" key="3">
    <source>
        <dbReference type="ARBA" id="ARBA00023180"/>
    </source>
</evidence>
<keyword evidence="5" id="KW-0812">Transmembrane</keyword>
<reference evidence="8 13" key="4">
    <citation type="submission" date="2014-04" db="EMBL/GenBank/DDBJ databases">
        <title>Transcriptional profiles of Haloferax mediterranei on the basis of nitrogen availability.</title>
        <authorList>
            <person name="Bautista V."/>
        </authorList>
    </citation>
    <scope>NUCLEOTIDE SEQUENCE [LARGE SCALE GENOMIC DNA]</scope>
    <source>
        <strain evidence="8">ATCC 33500</strain>
        <strain evidence="13">ATCC 33500 / DSM 1411 / JCM 8866 / NBRC 14739 / NCIMB 2177 / R-4</strain>
        <plasmid evidence="8">HMPLAS1</plasmid>
        <plasmid evidence="13">Plasmid HMPLAS1</plasmid>
    </source>
</reference>
<gene>
    <name evidence="7" type="ordered locus">HFX_6471</name>
    <name evidence="8" type="ORF">BM92_15705</name>
    <name evidence="9" type="ORF">C439_17313</name>
    <name evidence="10" type="ORF">E6P09_15640</name>
</gene>
<dbReference type="GO" id="GO:0045217">
    <property type="term" value="P:cell-cell junction maintenance"/>
    <property type="evidence" value="ECO:0007669"/>
    <property type="project" value="TreeGrafter"/>
</dbReference>
<evidence type="ECO:0000313" key="11">
    <source>
        <dbReference type="Proteomes" id="UP000006469"/>
    </source>
</evidence>
<organism evidence="7 11">
    <name type="scientific">Haloferax mediterranei (strain ATCC 33500 / DSM 1411 / JCM 8866 / NBRC 14739 / NCIMB 2177 / R-4)</name>
    <name type="common">Halobacterium mediterranei</name>
    <dbReference type="NCBI Taxonomy" id="523841"/>
    <lineage>
        <taxon>Archaea</taxon>
        <taxon>Methanobacteriati</taxon>
        <taxon>Methanobacteriota</taxon>
        <taxon>Stenosarchaea group</taxon>
        <taxon>Halobacteria</taxon>
        <taxon>Halobacteriales</taxon>
        <taxon>Haloferacaceae</taxon>
        <taxon>Haloferax</taxon>
    </lineage>
</organism>
<reference evidence="10 14" key="6">
    <citation type="submission" date="2019-04" db="EMBL/GenBank/DDBJ databases">
        <title>Methylomes of two halophilic Archaea, Haloarcula marismortui and Haloferax mediterranei.</title>
        <authorList>
            <person name="DasSarma S."/>
            <person name="DasSarma P."/>
            <person name="DasSarma S."/>
            <person name="Fomenkov A."/>
            <person name="Vincze T."/>
            <person name="Anton B.P."/>
            <person name="Roberts R.J."/>
        </authorList>
    </citation>
    <scope>NUCLEOTIDE SEQUENCE [LARGE SCALE GENOMIC DNA]</scope>
    <source>
        <strain evidence="10">ATCC 33500</strain>
        <strain evidence="14">ATCC 33500 / DSM 1411 / JCM 8866 / NBRC 14739 / NCIMB 2177 / R-4</strain>
        <plasmid evidence="10 14">pHME505</plasmid>
    </source>
</reference>
<keyword evidence="2" id="KW-0677">Repeat</keyword>
<evidence type="ECO:0000256" key="4">
    <source>
        <dbReference type="SAM" id="MobiDB-lite"/>
    </source>
</evidence>
<dbReference type="InterPro" id="IPR011050">
    <property type="entry name" value="Pectin_lyase_fold/virulence"/>
</dbReference>
<evidence type="ECO:0000256" key="1">
    <source>
        <dbReference type="ARBA" id="ARBA00022729"/>
    </source>
</evidence>
<reference evidence="7" key="5">
    <citation type="submission" date="2014-05" db="EMBL/GenBank/DDBJ databases">
        <authorList>
            <person name="Wang L."/>
            <person name="Yang H."/>
            <person name="Xiang H."/>
        </authorList>
    </citation>
    <scope>NUCLEOTIDE SEQUENCE</scope>
    <source>
        <strain evidence="7">CGMCC 1.2087</strain>
        <plasmid evidence="7">pHM500</plasmid>
    </source>
</reference>
<dbReference type="EMBL" id="CP039140">
    <property type="protein sequence ID" value="QCQ77077.1"/>
    <property type="molecule type" value="Genomic_DNA"/>
</dbReference>
<geneLocation type="plasmid" evidence="10 14">
    <name>pHME505</name>
</geneLocation>
<feature type="region of interest" description="Disordered" evidence="4">
    <location>
        <begin position="909"/>
        <end position="940"/>
    </location>
</feature>
<dbReference type="InterPro" id="IPR006626">
    <property type="entry name" value="PbH1"/>
</dbReference>
<feature type="transmembrane region" description="Helical" evidence="5">
    <location>
        <begin position="1018"/>
        <end position="1037"/>
    </location>
</feature>
<geneLocation type="plasmid" evidence="7 11">
    <name>pHM500</name>
</geneLocation>
<dbReference type="EMBL" id="CP001871">
    <property type="protein sequence ID" value="AFK21587.1"/>
    <property type="molecule type" value="Genomic_DNA"/>
</dbReference>
<dbReference type="Gene3D" id="2.160.20.10">
    <property type="entry name" value="Single-stranded right-handed beta-helix, Pectin lyase-like"/>
    <property type="match status" value="3"/>
</dbReference>
<protein>
    <submittedName>
        <fullName evidence="10">Right-handed parallel beta-helix repeat-containing protein</fullName>
    </submittedName>
</protein>
<dbReference type="GeneID" id="40157879"/>
<keyword evidence="7" id="KW-0614">Plasmid</keyword>
<dbReference type="HOGENOM" id="CLU_297661_0_0_2"/>
<reference evidence="7 11" key="2">
    <citation type="journal article" date="2012" name="J. Bacteriol.">
        <title>Complete genome sequence of the metabolically versatile halophilic archaeon Haloferax mediterranei, a poly(3-hydroxybutyrate-co-3-hydroxyvalerate) producer.</title>
        <authorList>
            <person name="Han J."/>
            <person name="Zhang F."/>
            <person name="Hou J."/>
            <person name="Liu X."/>
            <person name="Li M."/>
            <person name="Liu H."/>
            <person name="Cai L."/>
            <person name="Zhang B."/>
            <person name="Chen Y."/>
            <person name="Zhou J."/>
            <person name="Hu S."/>
            <person name="Xiang H."/>
        </authorList>
    </citation>
    <scope>NUCLEOTIDE SEQUENCE [LARGE SCALE GENOMIC DNA]</scope>
    <source>
        <strain evidence="11">ATCC 33500 / DSM 1411 / JCM 8866 / NBRC 14739 / NCIMB 2177 / R-4</strain>
        <strain evidence="7">CGMCC 1.2087</strain>
        <plasmid evidence="11">pHM500</plasmid>
    </source>
</reference>
<dbReference type="Proteomes" id="UP000011603">
    <property type="component" value="Unassembled WGS sequence"/>
</dbReference>
<proteinExistence type="predicted"/>
<keyword evidence="3" id="KW-0325">Glycoprotein</keyword>
<dbReference type="SUPFAM" id="SSF51126">
    <property type="entry name" value="Pectin lyase-like"/>
    <property type="match status" value="3"/>
</dbReference>
<evidence type="ECO:0000256" key="2">
    <source>
        <dbReference type="ARBA" id="ARBA00022737"/>
    </source>
</evidence>
<evidence type="ECO:0000313" key="9">
    <source>
        <dbReference type="EMBL" id="ELZ97103.1"/>
    </source>
</evidence>
<evidence type="ECO:0000259" key="6">
    <source>
        <dbReference type="Pfam" id="PF13229"/>
    </source>
</evidence>
<dbReference type="OrthoDB" id="253177at2157"/>
<evidence type="ECO:0000313" key="10">
    <source>
        <dbReference type="EMBL" id="QCQ77077.1"/>
    </source>
</evidence>
<evidence type="ECO:0000313" key="7">
    <source>
        <dbReference type="EMBL" id="AFK21587.1"/>
    </source>
</evidence>
<dbReference type="Pfam" id="PF13229">
    <property type="entry name" value="Beta_helix"/>
    <property type="match status" value="1"/>
</dbReference>
<geneLocation type="plasmid" evidence="8 13">
    <name>HMPLAS1</name>
</geneLocation>
<evidence type="ECO:0000313" key="12">
    <source>
        <dbReference type="Proteomes" id="UP000011603"/>
    </source>
</evidence>
<keyword evidence="12" id="KW-1185">Reference proteome</keyword>
<feature type="domain" description="Right handed beta helix" evidence="6">
    <location>
        <begin position="413"/>
        <end position="573"/>
    </location>
</feature>
<dbReference type="PANTHER" id="PTHR47653:SF1">
    <property type="entry name" value="DELETED IN MALIGNANT BRAIN TUMORS 1 PROTEIN"/>
    <property type="match status" value="1"/>
</dbReference>
<evidence type="ECO:0000313" key="14">
    <source>
        <dbReference type="Proteomes" id="UP000299011"/>
    </source>
</evidence>
<dbReference type="InterPro" id="IPR039448">
    <property type="entry name" value="Beta_helix"/>
</dbReference>
<keyword evidence="1" id="KW-0732">Signal</keyword>
<reference evidence="9 12" key="3">
    <citation type="journal article" date="2014" name="PLoS Genet.">
        <title>Phylogenetically driven sequencing of extremely halophilic archaea reveals strategies for static and dynamic osmo-response.</title>
        <authorList>
            <person name="Becker E.A."/>
            <person name="Seitzer P.M."/>
            <person name="Tritt A."/>
            <person name="Larsen D."/>
            <person name="Krusor M."/>
            <person name="Yao A.I."/>
            <person name="Wu D."/>
            <person name="Madern D."/>
            <person name="Eisen J.A."/>
            <person name="Darling A.E."/>
            <person name="Facciotti M.T."/>
        </authorList>
    </citation>
    <scope>NUCLEOTIDE SEQUENCE [LARGE SCALE GENOMIC DNA]</scope>
    <source>
        <strain evidence="9">ATCC 33500</strain>
        <strain evidence="12">ATCC 33500 / DSM 1411 / JCM 8866 / NBRC 14739 / NCIMB 2177 / R-4</strain>
    </source>
</reference>
<sequence length="1040" mass="109357">MLIVAIVASLSISLIGPVTAAETSTNVTFVESDITANTTWTPDGGPYRIVQDVQVAPGATLTIRPGTEVQLAERITLSVDGSLYANGTADRPVTVSQTDGAAANRRWASIRYNGTDTSRLTVRNTTLEGGTSGITVDSSDGAIRVVDSTLRNFATAGLSVSDTAATPSITIERSAFRLIDGHAIRATPSMGTTGDVSLTASPSGRDLRSEHTLSLDAGVGVAFDTIELRYLSDGSVGNVESASLKRIGLDRNRNGSVEQSFGSLVTDVSSTDGRLRISLSRPVKIPSDGRLLVEYEDAVNPSTRGIYPVGVDLRKESISQLSDGVRASFVVGNVTSPIDRSTSVNTRANRLTVRGSSFNQVGGNGIFVAADTVRRLRLFDNRISETDGSGIAVRAARSEMDLSNNDISADDAGVQIDARSQTSMAAYGNRIHDAQTGIRIHQSGTQVFRAGEISIRKNTLTDNVGHGIGIDARTTKLRFHLTDNTIRDNGRDGVNIQTWLTRRSSVDGNQITDNGDDGFALAGAAVSNLTLAHNEVVNNSGTGMGVQTRATARKVTIHNNTVRDGTGHGVTVRSDLLIHQVDVRENRLANNAGSGLLVASPITHRSNLSVVHNTIAANSYGVIVRGAVETAIRENDIVFNTNAFTEPVPVSDVYLGTGVYVAEGSSGVIVNQAQAKIPLEELVANPEMTEELTVAQLWDDTVVVLRTDGESETRPAEASSLLIRQVSGTTPTGVGIQKSRGSVQNHRIVNNSVYGQHRGLVVDMAPLINVNTTARIIVDPIRTVHAESNYWGTASGPYHSSILPAGDGNSVVTERGWVDFTPFRTATSGPRYERPTTRIEAPATATAKSQLRLSGANSTSNHSPVGRYHFVVNGTAQPAQSSPVLNVTMPNQSLEVRLSVENRLGIDSNNASTATIDTAEPVAMEQPAQSKTTSSNGPLTSVDAIDSGGLSAGLGSIWGLLGGVLYLGALVLGGHGMVLTLQNRSTPVSGRRIQGLAVAGVLVWVVGGLVSAGPLVSIGIVAVVSWGGLTAVAYVLATRG</sequence>
<dbReference type="PANTHER" id="PTHR47653">
    <property type="entry name" value="PROTEIN BARK BEETLE"/>
    <property type="match status" value="1"/>
</dbReference>
<dbReference type="Proteomes" id="UP000006469">
    <property type="component" value="Plasmid pHM500"/>
</dbReference>
<evidence type="ECO:0000313" key="8">
    <source>
        <dbReference type="EMBL" id="AHZ24366.1"/>
    </source>
</evidence>
<dbReference type="KEGG" id="hme:HFX_6471"/>
<dbReference type="PATRIC" id="fig|523841.21.peg.3477"/>
<keyword evidence="5" id="KW-0472">Membrane</keyword>
<evidence type="ECO:0000256" key="5">
    <source>
        <dbReference type="SAM" id="Phobius"/>
    </source>
</evidence>
<dbReference type="AlphaFoldDB" id="I3RBH7"/>
<dbReference type="EMBL" id="CP007554">
    <property type="protein sequence ID" value="AHZ24366.1"/>
    <property type="molecule type" value="Genomic_DNA"/>
</dbReference>
<accession>I3RBH7</accession>
<dbReference type="GO" id="GO:0016020">
    <property type="term" value="C:membrane"/>
    <property type="evidence" value="ECO:0007669"/>
    <property type="project" value="TreeGrafter"/>
</dbReference>
<reference evidence="7" key="1">
    <citation type="journal article" date="2012" name="Appl. Environ. Microbiol.">
        <title>Identification of the haloarchaeal phasin (PhaP) that functions in polyhydroxyalkanoate accumulation and granule formation in Haloferax mediterranei.</title>
        <authorList>
            <person name="Cai S."/>
            <person name="Cai L."/>
            <person name="Liu H."/>
            <person name="Liu X."/>
            <person name="Han J."/>
            <person name="Zhou J."/>
            <person name="Xiang H."/>
        </authorList>
    </citation>
    <scope>NUCLEOTIDE SEQUENCE</scope>
    <source>
        <strain evidence="7">CGMCC 1.2087</strain>
    </source>
</reference>
<dbReference type="EMBL" id="AOLO01000015">
    <property type="protein sequence ID" value="ELZ97103.1"/>
    <property type="molecule type" value="Genomic_DNA"/>
</dbReference>
<name>I3RBH7_HALMT</name>
<feature type="transmembrane region" description="Helical" evidence="5">
    <location>
        <begin position="993"/>
        <end position="1012"/>
    </location>
</feature>
<dbReference type="SMART" id="SM00710">
    <property type="entry name" value="PbH1"/>
    <property type="match status" value="17"/>
</dbReference>
<dbReference type="Proteomes" id="UP000299011">
    <property type="component" value="Plasmid pHME505"/>
</dbReference>
<feature type="transmembrane region" description="Helical" evidence="5">
    <location>
        <begin position="957"/>
        <end position="981"/>
    </location>
</feature>
<dbReference type="RefSeq" id="WP_004060657.1">
    <property type="nucleotide sequence ID" value="NC_017944.1"/>
</dbReference>
<feature type="compositionally biased region" description="Polar residues" evidence="4">
    <location>
        <begin position="927"/>
        <end position="939"/>
    </location>
</feature>
<keyword evidence="5" id="KW-1133">Transmembrane helix</keyword>
<evidence type="ECO:0000313" key="13">
    <source>
        <dbReference type="Proteomes" id="UP000027075"/>
    </source>
</evidence>
<dbReference type="InterPro" id="IPR012334">
    <property type="entry name" value="Pectin_lyas_fold"/>
</dbReference>